<accession>A0A8S5SI27</accession>
<protein>
    <submittedName>
        <fullName evidence="1">Uncharacterized protein</fullName>
    </submittedName>
</protein>
<name>A0A8S5SI27_9VIRU</name>
<dbReference type="EMBL" id="BK032598">
    <property type="protein sequence ID" value="DAF50614.1"/>
    <property type="molecule type" value="Genomic_DNA"/>
</dbReference>
<proteinExistence type="predicted"/>
<reference evidence="1" key="1">
    <citation type="journal article" date="2021" name="Proc. Natl. Acad. Sci. U.S.A.">
        <title>A Catalog of Tens of Thousands of Viruses from Human Metagenomes Reveals Hidden Associations with Chronic Diseases.</title>
        <authorList>
            <person name="Tisza M.J."/>
            <person name="Buck C.B."/>
        </authorList>
    </citation>
    <scope>NUCLEOTIDE SEQUENCE</scope>
    <source>
        <strain evidence="1">CtqZP6</strain>
    </source>
</reference>
<sequence>MESNRNVKVSVTFLFSEKYFEKLCKSTSK</sequence>
<evidence type="ECO:0000313" key="1">
    <source>
        <dbReference type="EMBL" id="DAF50614.1"/>
    </source>
</evidence>
<organism evidence="1">
    <name type="scientific">Phage sp. ctqZP6</name>
    <dbReference type="NCBI Taxonomy" id="2828010"/>
    <lineage>
        <taxon>Viruses</taxon>
    </lineage>
</organism>